<protein>
    <submittedName>
        <fullName evidence="1">Uncharacterized protein</fullName>
    </submittedName>
</protein>
<sequence length="258" mass="29211">MRTPNSCGKETDVRIVAAKLLETGPAPRKSKLEPIAKKIVGKYPRSFSDYIGDSRSLSTESTGQKGPEKVSATAKYGCTDYQPNFPEGESLETQIVKRATLVEEWKMETRNTSVVDSLMDNTYPLQRLDVNKKLPLALIKENWPFLCVRKYILLHAEKLVGFPIAEKFEEAVKDGIPEIFSCLRNAATKRVRSDDMELQHHQHLNYIPALAAYFEEECNVTFKIFVSKIRTLLMVLPWAMPSVTQCFLQIASIVLLIV</sequence>
<dbReference type="PANTHER" id="PTHR31025:SF22">
    <property type="entry name" value="IP13529P"/>
    <property type="match status" value="1"/>
</dbReference>
<proteinExistence type="predicted"/>
<comment type="caution">
    <text evidence="1">The sequence shown here is derived from an EMBL/GenBank/DDBJ whole genome shotgun (WGS) entry which is preliminary data.</text>
</comment>
<dbReference type="PANTHER" id="PTHR31025">
    <property type="entry name" value="SI:CH211-196P9.1-RELATED"/>
    <property type="match status" value="1"/>
</dbReference>
<evidence type="ECO:0000313" key="2">
    <source>
        <dbReference type="Proteomes" id="UP000499080"/>
    </source>
</evidence>
<dbReference type="Proteomes" id="UP000499080">
    <property type="component" value="Unassembled WGS sequence"/>
</dbReference>
<accession>A0A4Y2LRR6</accession>
<dbReference type="EMBL" id="BGPR01006179">
    <property type="protein sequence ID" value="GBN16733.1"/>
    <property type="molecule type" value="Genomic_DNA"/>
</dbReference>
<organism evidence="1 2">
    <name type="scientific">Araneus ventricosus</name>
    <name type="common">Orbweaver spider</name>
    <name type="synonym">Epeira ventricosa</name>
    <dbReference type="NCBI Taxonomy" id="182803"/>
    <lineage>
        <taxon>Eukaryota</taxon>
        <taxon>Metazoa</taxon>
        <taxon>Ecdysozoa</taxon>
        <taxon>Arthropoda</taxon>
        <taxon>Chelicerata</taxon>
        <taxon>Arachnida</taxon>
        <taxon>Araneae</taxon>
        <taxon>Araneomorphae</taxon>
        <taxon>Entelegynae</taxon>
        <taxon>Araneoidea</taxon>
        <taxon>Araneidae</taxon>
        <taxon>Araneus</taxon>
    </lineage>
</organism>
<dbReference type="AlphaFoldDB" id="A0A4Y2LRR6"/>
<evidence type="ECO:0000313" key="1">
    <source>
        <dbReference type="EMBL" id="GBN16733.1"/>
    </source>
</evidence>
<gene>
    <name evidence="1" type="ORF">AVEN_256210_1</name>
</gene>
<dbReference type="OrthoDB" id="7700249at2759"/>
<reference evidence="1 2" key="1">
    <citation type="journal article" date="2019" name="Sci. Rep.">
        <title>Orb-weaving spider Araneus ventricosus genome elucidates the spidroin gene catalogue.</title>
        <authorList>
            <person name="Kono N."/>
            <person name="Nakamura H."/>
            <person name="Ohtoshi R."/>
            <person name="Moran D.A.P."/>
            <person name="Shinohara A."/>
            <person name="Yoshida Y."/>
            <person name="Fujiwara M."/>
            <person name="Mori M."/>
            <person name="Tomita M."/>
            <person name="Arakawa K."/>
        </authorList>
    </citation>
    <scope>NUCLEOTIDE SEQUENCE [LARGE SCALE GENOMIC DNA]</scope>
</reference>
<keyword evidence="2" id="KW-1185">Reference proteome</keyword>
<name>A0A4Y2LRR6_ARAVE</name>